<dbReference type="Gene3D" id="1.20.140.160">
    <property type="match status" value="1"/>
</dbReference>
<protein>
    <recommendedName>
        <fullName evidence="3">Sigma-70 family RNA polymerase sigma factor</fullName>
    </recommendedName>
</protein>
<dbReference type="SUPFAM" id="SSF88659">
    <property type="entry name" value="Sigma3 and sigma4 domains of RNA polymerase sigma factors"/>
    <property type="match status" value="1"/>
</dbReference>
<dbReference type="EMBL" id="AWVP01000092">
    <property type="protein sequence ID" value="ERK56421.1"/>
    <property type="molecule type" value="Genomic_DNA"/>
</dbReference>
<organism evidence="1 2">
    <name type="scientific">Gemella bergeri ATCC 700627</name>
    <dbReference type="NCBI Taxonomy" id="1321820"/>
    <lineage>
        <taxon>Bacteria</taxon>
        <taxon>Bacillati</taxon>
        <taxon>Bacillota</taxon>
        <taxon>Bacilli</taxon>
        <taxon>Bacillales</taxon>
        <taxon>Gemellaceae</taxon>
        <taxon>Gemella</taxon>
    </lineage>
</organism>
<reference evidence="1 2" key="1">
    <citation type="submission" date="2013-08" db="EMBL/GenBank/DDBJ databases">
        <authorList>
            <person name="Weinstock G."/>
            <person name="Sodergren E."/>
            <person name="Wylie T."/>
            <person name="Fulton L."/>
            <person name="Fulton R."/>
            <person name="Fronick C."/>
            <person name="O'Laughlin M."/>
            <person name="Godfrey J."/>
            <person name="Miner T."/>
            <person name="Herter B."/>
            <person name="Appelbaum E."/>
            <person name="Cordes M."/>
            <person name="Lek S."/>
            <person name="Wollam A."/>
            <person name="Pepin K.H."/>
            <person name="Palsikar V.B."/>
            <person name="Mitreva M."/>
            <person name="Wilson R.K."/>
        </authorList>
    </citation>
    <scope>NUCLEOTIDE SEQUENCE [LARGE SCALE GENOMIC DNA]</scope>
    <source>
        <strain evidence="1 2">ATCC 700627</strain>
    </source>
</reference>
<dbReference type="AlphaFoldDB" id="U2QIX0"/>
<evidence type="ECO:0000313" key="2">
    <source>
        <dbReference type="Proteomes" id="UP000016637"/>
    </source>
</evidence>
<sequence>MVFPSILVCPFIEVSYRRGIIMTKYIYVNKEKVTVEDDVYKALKKILNRERYLFKENIRHGLINMESFDNENQNGIELLKATTPSPYDNLERKIILQALRHALLKLTGNERRLIYYLFFADYSLRAVAKKEKTNAMDIKRRRDKILQKLKVFLKNYKIFVTE</sequence>
<evidence type="ECO:0008006" key="3">
    <source>
        <dbReference type="Google" id="ProtNLM"/>
    </source>
</evidence>
<name>U2QIX0_9BACL</name>
<dbReference type="eggNOG" id="COG1191">
    <property type="taxonomic scope" value="Bacteria"/>
</dbReference>
<dbReference type="Proteomes" id="UP000016637">
    <property type="component" value="Unassembled WGS sequence"/>
</dbReference>
<accession>U2QIX0</accession>
<dbReference type="PATRIC" id="fig|1321820.3.peg.1334"/>
<dbReference type="HOGENOM" id="CLU_110616_3_0_9"/>
<dbReference type="InterPro" id="IPR013324">
    <property type="entry name" value="RNA_pol_sigma_r3/r4-like"/>
</dbReference>
<proteinExistence type="predicted"/>
<comment type="caution">
    <text evidence="1">The sequence shown here is derived from an EMBL/GenBank/DDBJ whole genome shotgun (WGS) entry which is preliminary data.</text>
</comment>
<gene>
    <name evidence="1" type="ORF">HMPREF1983_01382</name>
</gene>
<keyword evidence="2" id="KW-1185">Reference proteome</keyword>
<evidence type="ECO:0000313" key="1">
    <source>
        <dbReference type="EMBL" id="ERK56421.1"/>
    </source>
</evidence>